<sequence length="350" mass="38898">MLMKSLFAFMLLAGLCMSPSETMAQPDVSARSAVLMEMESGRVLSEKEADVRRPIASITKIMTALLAVESGRLNETVTINDRAVQIEGSSLYLEKGDKLTLEELVYGLMLRSGNDSAIAISEFVGGTTEQFTALMNDRAKELGMRNTSFMNPHGLDDPAHYSSAYDMALLTAEAMNNKTYQKIVSTSVYKTKSKPVRVWENKHRLVRSGGMITGGKTGYTKKSGRTLVTTAKKGKMALVAVTIDAPDDWRDHTALFDEAFSAYHKRMIVGKTPFSVPGESASYFAKKTLTYPMTDQEKESAYIRLVMKPDQNATAELWIDGEKKVSAPVYRTKEKPSSFWTNIKKELMSW</sequence>
<dbReference type="EMBL" id="FTLX01000001">
    <property type="protein sequence ID" value="SIQ01957.1"/>
    <property type="molecule type" value="Genomic_DNA"/>
</dbReference>
<evidence type="ECO:0000256" key="3">
    <source>
        <dbReference type="ARBA" id="ARBA00022801"/>
    </source>
</evidence>
<feature type="binding site" evidence="8">
    <location>
        <position position="216"/>
    </location>
    <ligand>
        <name>substrate</name>
    </ligand>
</feature>
<organism evidence="13 14">
    <name type="scientific">Domibacillus enclensis</name>
    <dbReference type="NCBI Taxonomy" id="1017273"/>
    <lineage>
        <taxon>Bacteria</taxon>
        <taxon>Bacillati</taxon>
        <taxon>Bacillota</taxon>
        <taxon>Bacilli</taxon>
        <taxon>Bacillales</taxon>
        <taxon>Bacillaceae</taxon>
        <taxon>Domibacillus</taxon>
    </lineage>
</organism>
<protein>
    <submittedName>
        <fullName evidence="13">D-alanyl-D-alanine carboxypeptidase</fullName>
    </submittedName>
</protein>
<dbReference type="OrthoDB" id="9791132at2"/>
<dbReference type="GO" id="GO:0008360">
    <property type="term" value="P:regulation of cell shape"/>
    <property type="evidence" value="ECO:0007669"/>
    <property type="project" value="UniProtKB-KW"/>
</dbReference>
<evidence type="ECO:0000313" key="12">
    <source>
        <dbReference type="EMBL" id="OXS80313.1"/>
    </source>
</evidence>
<dbReference type="PRINTS" id="PR00725">
    <property type="entry name" value="DADACBPTASE1"/>
</dbReference>
<dbReference type="GO" id="GO:0009252">
    <property type="term" value="P:peptidoglycan biosynthetic process"/>
    <property type="evidence" value="ECO:0007669"/>
    <property type="project" value="UniProtKB-KW"/>
</dbReference>
<evidence type="ECO:0000256" key="4">
    <source>
        <dbReference type="ARBA" id="ARBA00022960"/>
    </source>
</evidence>
<evidence type="ECO:0000256" key="7">
    <source>
        <dbReference type="PIRSR" id="PIRSR618044-1"/>
    </source>
</evidence>
<proteinExistence type="inferred from homology"/>
<feature type="domain" description="Peptidase S11 D-alanyl-D-alanine carboxypeptidase A N-terminal" evidence="11">
    <location>
        <begin position="22"/>
        <end position="246"/>
    </location>
</feature>
<evidence type="ECO:0000256" key="6">
    <source>
        <dbReference type="ARBA" id="ARBA00023316"/>
    </source>
</evidence>
<dbReference type="EMBL" id="MWSK01000001">
    <property type="protein sequence ID" value="OXS80313.1"/>
    <property type="molecule type" value="Genomic_DNA"/>
</dbReference>
<dbReference type="AlphaFoldDB" id="A0A1N6PCG3"/>
<evidence type="ECO:0000256" key="5">
    <source>
        <dbReference type="ARBA" id="ARBA00022984"/>
    </source>
</evidence>
<keyword evidence="3" id="KW-0378">Hydrolase</keyword>
<reference evidence="15" key="2">
    <citation type="submission" date="2017-03" db="EMBL/GenBank/DDBJ databases">
        <title>Bacillus sp. V-88(T) DSM27956, whole genome shotgun sequencing project.</title>
        <authorList>
            <person name="Dastager S.G."/>
            <person name="Neurgaonkar P.S."/>
            <person name="Dharne M.S."/>
        </authorList>
    </citation>
    <scope>NUCLEOTIDE SEQUENCE [LARGE SCALE GENOMIC DNA]</scope>
    <source>
        <strain evidence="15">DSM 25145</strain>
    </source>
</reference>
<comment type="similarity">
    <text evidence="1 9">Belongs to the peptidase S11 family.</text>
</comment>
<feature type="chain" id="PRO_5009937423" evidence="10">
    <location>
        <begin position="25"/>
        <end position="350"/>
    </location>
</feature>
<keyword evidence="2 10" id="KW-0732">Signal</keyword>
<evidence type="ECO:0000256" key="9">
    <source>
        <dbReference type="RuleBase" id="RU004016"/>
    </source>
</evidence>
<keyword evidence="13" id="KW-0645">Protease</keyword>
<evidence type="ECO:0000256" key="10">
    <source>
        <dbReference type="SAM" id="SignalP"/>
    </source>
</evidence>
<keyword evidence="6" id="KW-0961">Cell wall biogenesis/degradation</keyword>
<name>A0A1N6PCG3_9BACI</name>
<feature type="active site" description="Acyl-ester intermediate" evidence="7">
    <location>
        <position position="57"/>
    </location>
</feature>
<dbReference type="SUPFAM" id="SSF56601">
    <property type="entry name" value="beta-lactamase/transpeptidase-like"/>
    <property type="match status" value="1"/>
</dbReference>
<dbReference type="Gene3D" id="3.40.710.10">
    <property type="entry name" value="DD-peptidase/beta-lactamase superfamily"/>
    <property type="match status" value="1"/>
</dbReference>
<dbReference type="RefSeq" id="WP_052698446.1">
    <property type="nucleotide sequence ID" value="NZ_FTLX01000001.1"/>
</dbReference>
<accession>A0A1N6PCG3</accession>
<dbReference type="STRING" id="1017273.SAMN05443094_101464"/>
<dbReference type="GO" id="GO:0006508">
    <property type="term" value="P:proteolysis"/>
    <property type="evidence" value="ECO:0007669"/>
    <property type="project" value="InterPro"/>
</dbReference>
<evidence type="ECO:0000256" key="1">
    <source>
        <dbReference type="ARBA" id="ARBA00007164"/>
    </source>
</evidence>
<evidence type="ECO:0000313" key="14">
    <source>
        <dbReference type="Proteomes" id="UP000186385"/>
    </source>
</evidence>
<gene>
    <name evidence="12" type="ORF">B1B05_02220</name>
    <name evidence="13" type="ORF">SAMN05443094_101464</name>
</gene>
<evidence type="ECO:0000313" key="15">
    <source>
        <dbReference type="Proteomes" id="UP000215545"/>
    </source>
</evidence>
<dbReference type="GO" id="GO:0071555">
    <property type="term" value="P:cell wall organization"/>
    <property type="evidence" value="ECO:0007669"/>
    <property type="project" value="UniProtKB-KW"/>
</dbReference>
<dbReference type="InterPro" id="IPR012338">
    <property type="entry name" value="Beta-lactam/transpept-like"/>
</dbReference>
<evidence type="ECO:0000313" key="13">
    <source>
        <dbReference type="EMBL" id="SIQ01957.1"/>
    </source>
</evidence>
<dbReference type="InterPro" id="IPR018044">
    <property type="entry name" value="Peptidase_S11"/>
</dbReference>
<keyword evidence="4" id="KW-0133">Cell shape</keyword>
<reference evidence="12" key="3">
    <citation type="submission" date="2017-03" db="EMBL/GenBank/DDBJ databases">
        <authorList>
            <person name="Dastager S.G."/>
            <person name="Neurgaonkar P.S."/>
            <person name="Dharne M.S."/>
        </authorList>
    </citation>
    <scope>NUCLEOTIDE SEQUENCE</scope>
    <source>
        <strain evidence="12">DSM 25145</strain>
    </source>
</reference>
<feature type="active site" evidence="7">
    <location>
        <position position="112"/>
    </location>
</feature>
<dbReference type="GO" id="GO:0009002">
    <property type="term" value="F:serine-type D-Ala-D-Ala carboxypeptidase activity"/>
    <property type="evidence" value="ECO:0007669"/>
    <property type="project" value="InterPro"/>
</dbReference>
<reference evidence="13 14" key="1">
    <citation type="submission" date="2017-01" db="EMBL/GenBank/DDBJ databases">
        <authorList>
            <person name="Mah S.A."/>
            <person name="Swanson W.J."/>
            <person name="Moy G.W."/>
            <person name="Vacquier V.D."/>
        </authorList>
    </citation>
    <scope>NUCLEOTIDE SEQUENCE [LARGE SCALE GENOMIC DNA]</scope>
    <source>
        <strain evidence="13 14">NIO-1016</strain>
    </source>
</reference>
<evidence type="ECO:0000259" key="11">
    <source>
        <dbReference type="Pfam" id="PF00768"/>
    </source>
</evidence>
<feature type="active site" description="Proton acceptor" evidence="7">
    <location>
        <position position="60"/>
    </location>
</feature>
<feature type="signal peptide" evidence="10">
    <location>
        <begin position="1"/>
        <end position="24"/>
    </location>
</feature>
<dbReference type="Pfam" id="PF00768">
    <property type="entry name" value="Peptidase_S11"/>
    <property type="match status" value="1"/>
</dbReference>
<evidence type="ECO:0000256" key="8">
    <source>
        <dbReference type="PIRSR" id="PIRSR618044-2"/>
    </source>
</evidence>
<keyword evidence="15" id="KW-1185">Reference proteome</keyword>
<keyword evidence="5" id="KW-0573">Peptidoglycan synthesis</keyword>
<dbReference type="PANTHER" id="PTHR21581">
    <property type="entry name" value="D-ALANYL-D-ALANINE CARBOXYPEPTIDASE"/>
    <property type="match status" value="1"/>
</dbReference>
<dbReference type="Proteomes" id="UP000186385">
    <property type="component" value="Unassembled WGS sequence"/>
</dbReference>
<keyword evidence="13" id="KW-0121">Carboxypeptidase</keyword>
<evidence type="ECO:0000256" key="2">
    <source>
        <dbReference type="ARBA" id="ARBA00022729"/>
    </source>
</evidence>
<dbReference type="InterPro" id="IPR001967">
    <property type="entry name" value="Peptidase_S11_N"/>
</dbReference>
<dbReference type="PANTHER" id="PTHR21581:SF33">
    <property type="entry name" value="D-ALANYL-D-ALANINE CARBOXYPEPTIDASE DACB"/>
    <property type="match status" value="1"/>
</dbReference>
<dbReference type="Proteomes" id="UP000215545">
    <property type="component" value="Unassembled WGS sequence"/>
</dbReference>